<feature type="domain" description="Flavodoxin-like fold" evidence="2">
    <location>
        <begin position="1"/>
        <end position="150"/>
    </location>
</feature>
<dbReference type="GO" id="GO:0010181">
    <property type="term" value="F:FMN binding"/>
    <property type="evidence" value="ECO:0007669"/>
    <property type="project" value="TreeGrafter"/>
</dbReference>
<dbReference type="Gene3D" id="3.40.50.360">
    <property type="match status" value="1"/>
</dbReference>
<dbReference type="Pfam" id="PF02525">
    <property type="entry name" value="Flavodoxin_2"/>
    <property type="match status" value="1"/>
</dbReference>
<proteinExistence type="predicted"/>
<dbReference type="InterPro" id="IPR003680">
    <property type="entry name" value="Flavodoxin_fold"/>
</dbReference>
<dbReference type="AlphaFoldDB" id="A0A146KHU5"/>
<dbReference type="GO" id="GO:0003955">
    <property type="term" value="F:NAD(P)H dehydrogenase (quinone) activity"/>
    <property type="evidence" value="ECO:0007669"/>
    <property type="project" value="TreeGrafter"/>
</dbReference>
<dbReference type="PANTHER" id="PTHR47307:SF1">
    <property type="entry name" value="GLUTATHIONE-REGULATED POTASSIUM-EFFLUX SYSTEM ANCILLARY PROTEIN KEFG"/>
    <property type="match status" value="1"/>
</dbReference>
<sequence length="157" mass="18178">VLVFHPNLEQSSRNKQIIQYLETLQNVEIRDISKTFKRGSKEEVEAEQQAMIKADRIVFLYPVYWFSVPGHAKLYIDQVFLPGFAYQIGTKPPYAKLHNKLFKVIVTVGANKEEYPEERVLTDMGSEIASYTGMKCETPFVFYDNDGADKLYEIKLE</sequence>
<dbReference type="InterPro" id="IPR029039">
    <property type="entry name" value="Flavoprotein-like_sf"/>
</dbReference>
<name>A0A146KHU5_9EUKA</name>
<dbReference type="EMBL" id="GDID01000373">
    <property type="protein sequence ID" value="JAP96233.1"/>
    <property type="molecule type" value="Transcribed_RNA"/>
</dbReference>
<dbReference type="GO" id="GO:0009055">
    <property type="term" value="F:electron transfer activity"/>
    <property type="evidence" value="ECO:0007669"/>
    <property type="project" value="TreeGrafter"/>
</dbReference>
<reference evidence="3" key="1">
    <citation type="submission" date="2015-07" db="EMBL/GenBank/DDBJ databases">
        <title>Adaptation to a free-living lifestyle via gene acquisitions in the diplomonad Trepomonas sp. PC1.</title>
        <authorList>
            <person name="Xu F."/>
            <person name="Jerlstrom-Hultqvist J."/>
            <person name="Kolisko M."/>
            <person name="Simpson A.G.B."/>
            <person name="Roger A.J."/>
            <person name="Svard S.G."/>
            <person name="Andersson J.O."/>
        </authorList>
    </citation>
    <scope>NUCLEOTIDE SEQUENCE</scope>
    <source>
        <strain evidence="3">PC1</strain>
    </source>
</reference>
<keyword evidence="1" id="KW-0560">Oxidoreductase</keyword>
<evidence type="ECO:0000313" key="3">
    <source>
        <dbReference type="EMBL" id="JAP96233.1"/>
    </source>
</evidence>
<dbReference type="SUPFAM" id="SSF52218">
    <property type="entry name" value="Flavoproteins"/>
    <property type="match status" value="1"/>
</dbReference>
<accession>A0A146KHU5</accession>
<organism evidence="3">
    <name type="scientific">Trepomonas sp. PC1</name>
    <dbReference type="NCBI Taxonomy" id="1076344"/>
    <lineage>
        <taxon>Eukaryota</taxon>
        <taxon>Metamonada</taxon>
        <taxon>Diplomonadida</taxon>
        <taxon>Hexamitidae</taxon>
        <taxon>Hexamitinae</taxon>
        <taxon>Trepomonas</taxon>
    </lineage>
</organism>
<dbReference type="PANTHER" id="PTHR47307">
    <property type="entry name" value="GLUTATHIONE-REGULATED POTASSIUM-EFFLUX SYSTEM ANCILLARY PROTEIN KEFG"/>
    <property type="match status" value="1"/>
</dbReference>
<dbReference type="InterPro" id="IPR046980">
    <property type="entry name" value="KefG/KefF"/>
</dbReference>
<protein>
    <submittedName>
        <fullName evidence="3">NADPH oxidoreductase</fullName>
    </submittedName>
</protein>
<gene>
    <name evidence="3" type="ORF">TPC1_10495</name>
</gene>
<evidence type="ECO:0000259" key="2">
    <source>
        <dbReference type="Pfam" id="PF02525"/>
    </source>
</evidence>
<evidence type="ECO:0000256" key="1">
    <source>
        <dbReference type="ARBA" id="ARBA00023002"/>
    </source>
</evidence>
<feature type="non-terminal residue" evidence="3">
    <location>
        <position position="1"/>
    </location>
</feature>